<keyword evidence="17" id="KW-0472">Membrane</keyword>
<proteinExistence type="inferred from homology"/>
<dbReference type="FunFam" id="3.80.10.10:FF:000095">
    <property type="entry name" value="LRR receptor-like serine/threonine-protein kinase GSO1"/>
    <property type="match status" value="1"/>
</dbReference>
<evidence type="ECO:0000256" key="13">
    <source>
        <dbReference type="ARBA" id="ARBA00022741"/>
    </source>
</evidence>
<comment type="similarity">
    <text evidence="3">Belongs to the protein kinase superfamily. Ser/Thr protein kinase family.</text>
</comment>
<dbReference type="InterPro" id="IPR001611">
    <property type="entry name" value="Leu-rich_rpt"/>
</dbReference>
<dbReference type="Pfam" id="PF08263">
    <property type="entry name" value="LRRNT_2"/>
    <property type="match status" value="1"/>
</dbReference>
<protein>
    <recommendedName>
        <fullName evidence="4">non-specific serine/threonine protein kinase</fullName>
        <ecNumber evidence="4">2.7.11.1</ecNumber>
    </recommendedName>
</protein>
<dbReference type="PANTHER" id="PTHR27008">
    <property type="entry name" value="OS04G0122200 PROTEIN"/>
    <property type="match status" value="1"/>
</dbReference>
<evidence type="ECO:0000259" key="24">
    <source>
        <dbReference type="PROSITE" id="PS50011"/>
    </source>
</evidence>
<dbReference type="GO" id="GO:0004674">
    <property type="term" value="F:protein serine/threonine kinase activity"/>
    <property type="evidence" value="ECO:0007669"/>
    <property type="project" value="UniProtKB-KW"/>
</dbReference>
<dbReference type="SMART" id="SM00369">
    <property type="entry name" value="LRR_TYP"/>
    <property type="match status" value="8"/>
</dbReference>
<evidence type="ECO:0000256" key="11">
    <source>
        <dbReference type="ARBA" id="ARBA00022729"/>
    </source>
</evidence>
<sequence length="1034" mass="113215">MGIYKFFPSLSVVFFSSLCMHAVILNSCLSFSLGTESDETDSLALLQIKDSITDDPSGVMASWNQTVQFCHWRGVTCGRRHQRITGLNLESLNLTGSISPHVGNLSFLRVLNLQNNSFSHEIPPEIGRLHRLQDLLLNNNSLGGEIPSNLSACSQLLQIDLGHNSLVGRIPEELGTLSNLRILVIRYNNLRGSVPYSFRNLSTLEVLSASSNYLNGSIPDIFSQLKKLTEIRFADNSLSGMIPSSIFNLSSLIRFSLQLNEIQGTFPSDLGIFSPSLQYFDIASNQFSGTIPVSISNASSLGHLGMQGNSLHGKVPSLANLHKLERFSLTSNNLGSGGLNDLSFICDLTKATNLKHLGINMNNFGGVLPECTANLSSSLARFYVSDNKLVGRLPNGIGNLVKLESLFLSMNQFSGEIPPALGKLQNLYQLDLAINSLSGEIPSSFGNLSRLTKLYLDDNNLQGNIPLSLADCHNLEILSVPRNNLSGIISSKIIGLSSSYIFLDLSRNRFTGPFPQEVGKLINLEYLDISENMFSGEIPSGLGSCIKVEELHMQGNFFQETIPLSLASLRGIQELNLSRNNLSGKIPEFLESFKLLQSLNLSDNNFEGMVPAKGVFTNATATSVRGNGNLCGGLLEFHLPKCKFKQPKKGGLSLTLKLIISIGCALLGGTFAFTFLYHCCVRRDIKDDSSSGSEKFIRLSYQSLLKATDGFSSSNLIGAGSFGSVYQGSLDQGETTIAVKVLNLVHPGASKSFKAECEALKNIRHRNLVKVLSACSGVDYHGHDFKALIYEYMVNGSLDEWLHPVPTVGETNESPRSLTFSQRLNIAIDVAMALDYLHHQCETPIVHCDLKPSNVLLNDDMIGHVGDFGLARFLLKLPDSCSGNQSSSLGVKGTIGYTPPEYGMGHEVWTQGDVYSYGILLLEMFTGKRPTDDMFQGTSNLHGFVKEALPDQVIEIVDPVLVQEKVDREMSSANNRLNEDSKRAHINIEESWISVLEIGVACSAELPRERLDITDAMAEMCRIRNKLRANKICQ</sequence>
<dbReference type="FunFam" id="1.10.510.10:FF:000358">
    <property type="entry name" value="Putative leucine-rich repeat receptor-like serine/threonine-protein kinase"/>
    <property type="match status" value="1"/>
</dbReference>
<keyword evidence="18 25" id="KW-0675">Receptor</keyword>
<keyword evidence="14" id="KW-0418">Kinase</keyword>
<evidence type="ECO:0000256" key="18">
    <source>
        <dbReference type="ARBA" id="ARBA00023170"/>
    </source>
</evidence>
<dbReference type="InterPro" id="IPR000719">
    <property type="entry name" value="Prot_kinase_dom"/>
</dbReference>
<evidence type="ECO:0000256" key="22">
    <source>
        <dbReference type="PROSITE-ProRule" id="PRU10141"/>
    </source>
</evidence>
<dbReference type="InterPro" id="IPR003591">
    <property type="entry name" value="Leu-rich_rpt_typical-subtyp"/>
</dbReference>
<accession>A0A5E4FNR3</accession>
<dbReference type="SMART" id="SM00220">
    <property type="entry name" value="S_TKc"/>
    <property type="match status" value="1"/>
</dbReference>
<evidence type="ECO:0000256" key="14">
    <source>
        <dbReference type="ARBA" id="ARBA00022777"/>
    </source>
</evidence>
<dbReference type="GO" id="GO:0005524">
    <property type="term" value="F:ATP binding"/>
    <property type="evidence" value="ECO:0007669"/>
    <property type="project" value="UniProtKB-UniRule"/>
</dbReference>
<evidence type="ECO:0000256" key="2">
    <source>
        <dbReference type="ARBA" id="ARBA00004479"/>
    </source>
</evidence>
<dbReference type="FunFam" id="3.30.200.20:FF:000432">
    <property type="entry name" value="LRR receptor-like serine/threonine-protein kinase EFR"/>
    <property type="match status" value="1"/>
</dbReference>
<feature type="chain" id="PRO_5023035112" description="non-specific serine/threonine protein kinase" evidence="23">
    <location>
        <begin position="35"/>
        <end position="1034"/>
    </location>
</feature>
<evidence type="ECO:0000256" key="10">
    <source>
        <dbReference type="ARBA" id="ARBA00022692"/>
    </source>
</evidence>
<comment type="catalytic activity">
    <reaction evidence="20">
        <text>L-threonyl-[protein] + ATP = O-phospho-L-threonyl-[protein] + ADP + H(+)</text>
        <dbReference type="Rhea" id="RHEA:46608"/>
        <dbReference type="Rhea" id="RHEA-COMP:11060"/>
        <dbReference type="Rhea" id="RHEA-COMP:11605"/>
        <dbReference type="ChEBI" id="CHEBI:15378"/>
        <dbReference type="ChEBI" id="CHEBI:30013"/>
        <dbReference type="ChEBI" id="CHEBI:30616"/>
        <dbReference type="ChEBI" id="CHEBI:61977"/>
        <dbReference type="ChEBI" id="CHEBI:456216"/>
        <dbReference type="EC" id="2.7.11.1"/>
    </reaction>
</comment>
<evidence type="ECO:0000256" key="20">
    <source>
        <dbReference type="ARBA" id="ARBA00047899"/>
    </source>
</evidence>
<dbReference type="Pfam" id="PF13855">
    <property type="entry name" value="LRR_8"/>
    <property type="match status" value="1"/>
</dbReference>
<dbReference type="InterPro" id="IPR051809">
    <property type="entry name" value="Plant_receptor-like_S/T_kinase"/>
</dbReference>
<dbReference type="PANTHER" id="PTHR27008:SF577">
    <property type="entry name" value="PROTEIN KINASE DOMAIN-CONTAINING PROTEIN"/>
    <property type="match status" value="1"/>
</dbReference>
<dbReference type="Pfam" id="PF00560">
    <property type="entry name" value="LRR_1"/>
    <property type="match status" value="8"/>
</dbReference>
<dbReference type="GO" id="GO:0005886">
    <property type="term" value="C:plasma membrane"/>
    <property type="evidence" value="ECO:0007669"/>
    <property type="project" value="UniProtKB-SubCell"/>
</dbReference>
<evidence type="ECO:0000256" key="15">
    <source>
        <dbReference type="ARBA" id="ARBA00022840"/>
    </source>
</evidence>
<dbReference type="InParanoid" id="A0A5E4FNR3"/>
<comment type="catalytic activity">
    <reaction evidence="21">
        <text>L-seryl-[protein] + ATP = O-phospho-L-seryl-[protein] + ADP + H(+)</text>
        <dbReference type="Rhea" id="RHEA:17989"/>
        <dbReference type="Rhea" id="RHEA-COMP:9863"/>
        <dbReference type="Rhea" id="RHEA-COMP:11604"/>
        <dbReference type="ChEBI" id="CHEBI:15378"/>
        <dbReference type="ChEBI" id="CHEBI:29999"/>
        <dbReference type="ChEBI" id="CHEBI:30616"/>
        <dbReference type="ChEBI" id="CHEBI:83421"/>
        <dbReference type="ChEBI" id="CHEBI:456216"/>
        <dbReference type="EC" id="2.7.11.1"/>
    </reaction>
</comment>
<keyword evidence="9" id="KW-0808">Transferase</keyword>
<dbReference type="InterPro" id="IPR011009">
    <property type="entry name" value="Kinase-like_dom_sf"/>
</dbReference>
<keyword evidence="19" id="KW-0325">Glycoprotein</keyword>
<dbReference type="SMART" id="SM00365">
    <property type="entry name" value="LRR_SD22"/>
    <property type="match status" value="7"/>
</dbReference>
<keyword evidence="10" id="KW-0812">Transmembrane</keyword>
<keyword evidence="15 22" id="KW-0067">ATP-binding</keyword>
<evidence type="ECO:0000256" key="7">
    <source>
        <dbReference type="ARBA" id="ARBA00022553"/>
    </source>
</evidence>
<dbReference type="EMBL" id="CABIKO010000158">
    <property type="protein sequence ID" value="VVA29113.1"/>
    <property type="molecule type" value="Genomic_DNA"/>
</dbReference>
<dbReference type="Gramene" id="VVA29113">
    <property type="protein sequence ID" value="VVA29113"/>
    <property type="gene ID" value="Prudul26B009010"/>
</dbReference>
<evidence type="ECO:0000256" key="17">
    <source>
        <dbReference type="ARBA" id="ARBA00023136"/>
    </source>
</evidence>
<keyword evidence="5" id="KW-1003">Cell membrane</keyword>
<dbReference type="InterPro" id="IPR008271">
    <property type="entry name" value="Ser/Thr_kinase_AS"/>
</dbReference>
<evidence type="ECO:0000256" key="12">
    <source>
        <dbReference type="ARBA" id="ARBA00022737"/>
    </source>
</evidence>
<evidence type="ECO:0000256" key="5">
    <source>
        <dbReference type="ARBA" id="ARBA00022475"/>
    </source>
</evidence>
<dbReference type="Proteomes" id="UP000327085">
    <property type="component" value="Chromosome 2"/>
</dbReference>
<keyword evidence="7" id="KW-0597">Phosphoprotein</keyword>
<dbReference type="AlphaFoldDB" id="A0A5E4FNR3"/>
<dbReference type="PROSITE" id="PS50011">
    <property type="entry name" value="PROTEIN_KINASE_DOM"/>
    <property type="match status" value="1"/>
</dbReference>
<keyword evidence="8" id="KW-0433">Leucine-rich repeat</keyword>
<feature type="signal peptide" evidence="23">
    <location>
        <begin position="1"/>
        <end position="34"/>
    </location>
</feature>
<dbReference type="FunFam" id="3.80.10.10:FF:000288">
    <property type="entry name" value="LRR receptor-like serine/threonine-protein kinase EFR"/>
    <property type="match status" value="1"/>
</dbReference>
<evidence type="ECO:0000256" key="8">
    <source>
        <dbReference type="ARBA" id="ARBA00022614"/>
    </source>
</evidence>
<organism evidence="25 26">
    <name type="scientific">Prunus dulcis</name>
    <name type="common">Almond</name>
    <name type="synonym">Amygdalus dulcis</name>
    <dbReference type="NCBI Taxonomy" id="3755"/>
    <lineage>
        <taxon>Eukaryota</taxon>
        <taxon>Viridiplantae</taxon>
        <taxon>Streptophyta</taxon>
        <taxon>Embryophyta</taxon>
        <taxon>Tracheophyta</taxon>
        <taxon>Spermatophyta</taxon>
        <taxon>Magnoliopsida</taxon>
        <taxon>eudicotyledons</taxon>
        <taxon>Gunneridae</taxon>
        <taxon>Pentapetalae</taxon>
        <taxon>rosids</taxon>
        <taxon>fabids</taxon>
        <taxon>Rosales</taxon>
        <taxon>Rosaceae</taxon>
        <taxon>Amygdaloideae</taxon>
        <taxon>Amygdaleae</taxon>
        <taxon>Prunus</taxon>
    </lineage>
</organism>
<evidence type="ECO:0000256" key="4">
    <source>
        <dbReference type="ARBA" id="ARBA00012513"/>
    </source>
</evidence>
<feature type="binding site" evidence="22">
    <location>
        <position position="740"/>
    </location>
    <ligand>
        <name>ATP</name>
        <dbReference type="ChEBI" id="CHEBI:30616"/>
    </ligand>
</feature>
<dbReference type="InterPro" id="IPR013210">
    <property type="entry name" value="LRR_N_plant-typ"/>
</dbReference>
<name>A0A5E4FNR3_PRUDU</name>
<evidence type="ECO:0000256" key="6">
    <source>
        <dbReference type="ARBA" id="ARBA00022527"/>
    </source>
</evidence>
<dbReference type="Gene3D" id="3.30.200.20">
    <property type="entry name" value="Phosphorylase Kinase, domain 1"/>
    <property type="match status" value="1"/>
</dbReference>
<keyword evidence="11 23" id="KW-0732">Signal</keyword>
<dbReference type="EC" id="2.7.11.1" evidence="4"/>
<dbReference type="PROSITE" id="PS00108">
    <property type="entry name" value="PROTEIN_KINASE_ST"/>
    <property type="match status" value="1"/>
</dbReference>
<evidence type="ECO:0000256" key="19">
    <source>
        <dbReference type="ARBA" id="ARBA00023180"/>
    </source>
</evidence>
<evidence type="ECO:0000256" key="16">
    <source>
        <dbReference type="ARBA" id="ARBA00022989"/>
    </source>
</evidence>
<dbReference type="Gene3D" id="1.10.510.10">
    <property type="entry name" value="Transferase(Phosphotransferase) domain 1"/>
    <property type="match status" value="1"/>
</dbReference>
<dbReference type="InterPro" id="IPR001245">
    <property type="entry name" value="Ser-Thr/Tyr_kinase_cat_dom"/>
</dbReference>
<dbReference type="Pfam" id="PF07714">
    <property type="entry name" value="PK_Tyr_Ser-Thr"/>
    <property type="match status" value="1"/>
</dbReference>
<dbReference type="SUPFAM" id="SSF52058">
    <property type="entry name" value="L domain-like"/>
    <property type="match status" value="2"/>
</dbReference>
<reference evidence="26" key="1">
    <citation type="journal article" date="2020" name="Plant J.">
        <title>Transposons played a major role in the diversification between the closely related almond and peach genomes: results from the almond genome sequence.</title>
        <authorList>
            <person name="Alioto T."/>
            <person name="Alexiou K.G."/>
            <person name="Bardil A."/>
            <person name="Barteri F."/>
            <person name="Castanera R."/>
            <person name="Cruz F."/>
            <person name="Dhingra A."/>
            <person name="Duval H."/>
            <person name="Fernandez I Marti A."/>
            <person name="Frias L."/>
            <person name="Galan B."/>
            <person name="Garcia J.L."/>
            <person name="Howad W."/>
            <person name="Gomez-Garrido J."/>
            <person name="Gut M."/>
            <person name="Julca I."/>
            <person name="Morata J."/>
            <person name="Puigdomenech P."/>
            <person name="Ribeca P."/>
            <person name="Rubio Cabetas M.J."/>
            <person name="Vlasova A."/>
            <person name="Wirthensohn M."/>
            <person name="Garcia-Mas J."/>
            <person name="Gabaldon T."/>
            <person name="Casacuberta J.M."/>
            <person name="Arus P."/>
        </authorList>
    </citation>
    <scope>NUCLEOTIDE SEQUENCE [LARGE SCALE GENOMIC DNA]</scope>
    <source>
        <strain evidence="26">cv. Texas</strain>
    </source>
</reference>
<comment type="subcellular location">
    <subcellularLocation>
        <location evidence="1">Cell membrane</location>
        <topology evidence="1">Single-pass membrane protein</topology>
    </subcellularLocation>
    <subcellularLocation>
        <location evidence="2">Membrane</location>
        <topology evidence="2">Single-pass type I membrane protein</topology>
    </subcellularLocation>
</comment>
<dbReference type="InterPro" id="IPR032675">
    <property type="entry name" value="LRR_dom_sf"/>
</dbReference>
<evidence type="ECO:0000256" key="9">
    <source>
        <dbReference type="ARBA" id="ARBA00022679"/>
    </source>
</evidence>
<evidence type="ECO:0000256" key="21">
    <source>
        <dbReference type="ARBA" id="ARBA00048679"/>
    </source>
</evidence>
<dbReference type="InterPro" id="IPR017441">
    <property type="entry name" value="Protein_kinase_ATP_BS"/>
</dbReference>
<keyword evidence="6" id="KW-0723">Serine/threonine-protein kinase</keyword>
<dbReference type="Gene3D" id="3.80.10.10">
    <property type="entry name" value="Ribonuclease Inhibitor"/>
    <property type="match status" value="4"/>
</dbReference>
<keyword evidence="13 22" id="KW-0547">Nucleotide-binding</keyword>
<evidence type="ECO:0000313" key="26">
    <source>
        <dbReference type="Proteomes" id="UP000327085"/>
    </source>
</evidence>
<gene>
    <name evidence="25" type="ORF">ALMOND_2B009010</name>
</gene>
<dbReference type="SUPFAM" id="SSF56112">
    <property type="entry name" value="Protein kinase-like (PK-like)"/>
    <property type="match status" value="1"/>
</dbReference>
<feature type="domain" description="Protein kinase" evidence="24">
    <location>
        <begin position="711"/>
        <end position="988"/>
    </location>
</feature>
<keyword evidence="16" id="KW-1133">Transmembrane helix</keyword>
<evidence type="ECO:0000256" key="1">
    <source>
        <dbReference type="ARBA" id="ARBA00004162"/>
    </source>
</evidence>
<keyword evidence="12" id="KW-0677">Repeat</keyword>
<dbReference type="PROSITE" id="PS00107">
    <property type="entry name" value="PROTEIN_KINASE_ATP"/>
    <property type="match status" value="1"/>
</dbReference>
<evidence type="ECO:0000313" key="25">
    <source>
        <dbReference type="EMBL" id="VVA29113.1"/>
    </source>
</evidence>
<evidence type="ECO:0000256" key="23">
    <source>
        <dbReference type="SAM" id="SignalP"/>
    </source>
</evidence>
<evidence type="ECO:0000256" key="3">
    <source>
        <dbReference type="ARBA" id="ARBA00008684"/>
    </source>
</evidence>